<accession>A0A0F5J9N9</accession>
<dbReference type="RefSeq" id="WP_028728341.1">
    <property type="nucleotide sequence ID" value="NZ_AUAE01000029.1"/>
</dbReference>
<dbReference type="Proteomes" id="UP000033035">
    <property type="component" value="Unassembled WGS sequence"/>
</dbReference>
<evidence type="ECO:0000313" key="2">
    <source>
        <dbReference type="Proteomes" id="UP000033035"/>
    </source>
</evidence>
<dbReference type="EMBL" id="AQHW01000017">
    <property type="protein sequence ID" value="KKB54230.1"/>
    <property type="molecule type" value="Genomic_DNA"/>
</dbReference>
<dbReference type="STRING" id="1203610.HMPREF1536_03812"/>
<dbReference type="AlphaFoldDB" id="A0A0F5J9N9"/>
<comment type="caution">
    <text evidence="1">The sequence shown here is derived from an EMBL/GenBank/DDBJ whole genome shotgun (WGS) entry which is preliminary data.</text>
</comment>
<gene>
    <name evidence="1" type="ORF">HMPREF1536_03812</name>
</gene>
<keyword evidence="2" id="KW-1185">Reference proteome</keyword>
<dbReference type="PATRIC" id="fig|1203610.3.peg.3887"/>
<sequence length="163" mass="19359">MIQKVKLTTREGKKVMGYRVTVTSDFHSNIENIWDKIQDVDTLREICRPKASFISCDDSPMLWEEGRSFVFKLFLHGFLPVGRHTINVVKMDKASREIDTKEYNDTIIIWNHYIKMEEISQQVTRYTDTVDLYAGCFTSIAAWWTLKFYKHRQRKWQIIAKSL</sequence>
<organism evidence="1 2">
    <name type="scientific">Parabacteroides gordonii MS-1 = DSM 23371</name>
    <dbReference type="NCBI Taxonomy" id="1203610"/>
    <lineage>
        <taxon>Bacteria</taxon>
        <taxon>Pseudomonadati</taxon>
        <taxon>Bacteroidota</taxon>
        <taxon>Bacteroidia</taxon>
        <taxon>Bacteroidales</taxon>
        <taxon>Tannerellaceae</taxon>
        <taxon>Parabacteroides</taxon>
    </lineage>
</organism>
<reference evidence="1 2" key="1">
    <citation type="submission" date="2013-04" db="EMBL/GenBank/DDBJ databases">
        <title>The Genome Sequence of Parabacteroides gordonii DSM 23371.</title>
        <authorList>
            <consortium name="The Broad Institute Genomics Platform"/>
            <person name="Earl A."/>
            <person name="Ward D."/>
            <person name="Feldgarden M."/>
            <person name="Gevers D."/>
            <person name="Martens E."/>
            <person name="Sakamoto M."/>
            <person name="Benno Y."/>
            <person name="Suzuki N."/>
            <person name="Matsunaga N."/>
            <person name="Koshihara K."/>
            <person name="Seki M."/>
            <person name="Komiya H."/>
            <person name="Walker B."/>
            <person name="Young S."/>
            <person name="Zeng Q."/>
            <person name="Gargeya S."/>
            <person name="Fitzgerald M."/>
            <person name="Haas B."/>
            <person name="Abouelleil A."/>
            <person name="Allen A.W."/>
            <person name="Alvarado L."/>
            <person name="Arachchi H.M."/>
            <person name="Berlin A.M."/>
            <person name="Chapman S.B."/>
            <person name="Gainer-Dewar J."/>
            <person name="Goldberg J."/>
            <person name="Griggs A."/>
            <person name="Gujja S."/>
            <person name="Hansen M."/>
            <person name="Howarth C."/>
            <person name="Imamovic A."/>
            <person name="Ireland A."/>
            <person name="Larimer J."/>
            <person name="McCowan C."/>
            <person name="Murphy C."/>
            <person name="Pearson M."/>
            <person name="Poon T.W."/>
            <person name="Priest M."/>
            <person name="Roberts A."/>
            <person name="Saif S."/>
            <person name="Shea T."/>
            <person name="Sisk P."/>
            <person name="Sykes S."/>
            <person name="Wortman J."/>
            <person name="Nusbaum C."/>
            <person name="Birren B."/>
        </authorList>
    </citation>
    <scope>NUCLEOTIDE SEQUENCE [LARGE SCALE GENOMIC DNA]</scope>
    <source>
        <strain evidence="1 2">MS-1</strain>
    </source>
</reference>
<evidence type="ECO:0000313" key="1">
    <source>
        <dbReference type="EMBL" id="KKB54230.1"/>
    </source>
</evidence>
<protein>
    <submittedName>
        <fullName evidence="1">Uncharacterized protein</fullName>
    </submittedName>
</protein>
<proteinExistence type="predicted"/>
<name>A0A0F5J9N9_9BACT</name>
<dbReference type="HOGENOM" id="CLU_128155_1_0_10"/>